<proteinExistence type="inferred from homology"/>
<comment type="function">
    <text evidence="1">Probably involved in the RNA silencing pathway and required for the generation of small interfering RNAs (siRNAs).</text>
</comment>
<reference evidence="3" key="1">
    <citation type="journal article" date="2017" name="Nature">
        <title>The genome of Chenopodium quinoa.</title>
        <authorList>
            <person name="Jarvis D.E."/>
            <person name="Ho Y.S."/>
            <person name="Lightfoot D.J."/>
            <person name="Schmoeckel S.M."/>
            <person name="Li B."/>
            <person name="Borm T.J.A."/>
            <person name="Ohyanagi H."/>
            <person name="Mineta K."/>
            <person name="Michell C.T."/>
            <person name="Saber N."/>
            <person name="Kharbatia N.M."/>
            <person name="Rupper R.R."/>
            <person name="Sharp A.R."/>
            <person name="Dally N."/>
            <person name="Boughton B.A."/>
            <person name="Woo Y.H."/>
            <person name="Gao G."/>
            <person name="Schijlen E.G.W.M."/>
            <person name="Guo X."/>
            <person name="Momin A.A."/>
            <person name="Negrao S."/>
            <person name="Al-Babili S."/>
            <person name="Gehring C."/>
            <person name="Roessner U."/>
            <person name="Jung C."/>
            <person name="Murphy K."/>
            <person name="Arold S.T."/>
            <person name="Gojobori T."/>
            <person name="van der Linden C.G."/>
            <person name="van Loo E.N."/>
            <person name="Jellen E.N."/>
            <person name="Maughan P.J."/>
            <person name="Tester M."/>
        </authorList>
    </citation>
    <scope>NUCLEOTIDE SEQUENCE [LARGE SCALE GENOMIC DNA]</scope>
    <source>
        <strain evidence="3">cv. PI 614886</strain>
    </source>
</reference>
<dbReference type="Pfam" id="PF05183">
    <property type="entry name" value="RdRP"/>
    <property type="match status" value="2"/>
</dbReference>
<keyword evidence="1" id="KW-0694">RNA-binding</keyword>
<keyword evidence="1" id="KW-0808">Transferase</keyword>
<dbReference type="OMA" id="KTIHIRP"/>
<dbReference type="AlphaFoldDB" id="A0A803N8V8"/>
<accession>A0A803N8V8</accession>
<protein>
    <recommendedName>
        <fullName evidence="1">RNA-dependent RNA polymerase</fullName>
        <ecNumber evidence="1">2.7.7.48</ecNumber>
    </recommendedName>
</protein>
<dbReference type="PANTHER" id="PTHR23079:SF55">
    <property type="entry name" value="RNA-DIRECTED RNA POLYMERASE"/>
    <property type="match status" value="1"/>
</dbReference>
<dbReference type="EnsemblPlants" id="AUR62042309-RA">
    <property type="protein sequence ID" value="AUR62042309-RA:cds"/>
    <property type="gene ID" value="AUR62042309"/>
</dbReference>
<evidence type="ECO:0000256" key="1">
    <source>
        <dbReference type="RuleBase" id="RU363098"/>
    </source>
</evidence>
<evidence type="ECO:0000313" key="3">
    <source>
        <dbReference type="EnsemblPlants" id="AUR62042309-RA:cds"/>
    </source>
</evidence>
<dbReference type="InterPro" id="IPR007855">
    <property type="entry name" value="RDRP"/>
</dbReference>
<keyword evidence="1" id="KW-0696">RNA-directed RNA polymerase</keyword>
<evidence type="ECO:0000313" key="4">
    <source>
        <dbReference type="Proteomes" id="UP000596660"/>
    </source>
</evidence>
<dbReference type="GO" id="GO:0003968">
    <property type="term" value="F:RNA-directed RNA polymerase activity"/>
    <property type="evidence" value="ECO:0007669"/>
    <property type="project" value="UniProtKB-KW"/>
</dbReference>
<dbReference type="PANTHER" id="PTHR23079">
    <property type="entry name" value="RNA-DEPENDENT RNA POLYMERASE"/>
    <property type="match status" value="1"/>
</dbReference>
<dbReference type="EC" id="2.7.7.48" evidence="1"/>
<keyword evidence="4" id="KW-1185">Reference proteome</keyword>
<comment type="catalytic activity">
    <reaction evidence="1">
        <text>RNA(n) + a ribonucleoside 5'-triphosphate = RNA(n+1) + diphosphate</text>
        <dbReference type="Rhea" id="RHEA:21248"/>
        <dbReference type="Rhea" id="RHEA-COMP:14527"/>
        <dbReference type="Rhea" id="RHEA-COMP:17342"/>
        <dbReference type="ChEBI" id="CHEBI:33019"/>
        <dbReference type="ChEBI" id="CHEBI:61557"/>
        <dbReference type="ChEBI" id="CHEBI:140395"/>
        <dbReference type="EC" id="2.7.7.48"/>
    </reaction>
</comment>
<sequence>MPPHLLNTISVQDARGLFMHIHNATSVWNYMAWFSLVLSKTITLDLNFDDMHVEIIEDIPCRNEYGEIIRGEDGKALILTNGTGFISEDLALRCPHNCYNGSVNSEGNVQGLNGSFQAYRFADNYSGLIDLNSLVVVPPLLIQFIMFYKSQAMKGTVVVNRQLPPNTIQVRRSMVKVEADETLLDAPTVNSFEVVATSNKPKAAALSKNLIMLLNYGGVPKEFFLAKLWKAFTKPLSVWYNIQAAARGVVVTWEFVAARMVAYGIPLDEPYLQHCLSEFAKDNYLKSLKGGKLPVSDSFYLMGTADPTGTLNSGEVCVILDQGQLYGPVLVYRNPGIHPGDIYVVNARYVEDEIAGGDYDGDMYWVSTNSEYVIANVLQSCFSEAIAKAADWWLVYMDQLLTLGDDRADEKVVLMKKIDQLVDLYYDALDSPKKGLKIYVTEVLKPDKYPHHMGRGEDCTYKSKSILGEIHDIVDQFIAPIKFWKLKCFDVEIPEVHLADWTNYYSTYRTDMLRALNESEDFAAVYQHYRMVLYGGVDDLESSEKDWEEIQLEALAIYH</sequence>
<evidence type="ECO:0000259" key="2">
    <source>
        <dbReference type="Pfam" id="PF05183"/>
    </source>
</evidence>
<comment type="similarity">
    <text evidence="1">Belongs to the RdRP family.</text>
</comment>
<dbReference type="GO" id="GO:0030422">
    <property type="term" value="P:siRNA processing"/>
    <property type="evidence" value="ECO:0007669"/>
    <property type="project" value="TreeGrafter"/>
</dbReference>
<feature type="domain" description="RDRP core" evidence="2">
    <location>
        <begin position="383"/>
        <end position="472"/>
    </location>
</feature>
<feature type="domain" description="RDRP core" evidence="2">
    <location>
        <begin position="8"/>
        <end position="374"/>
    </location>
</feature>
<keyword evidence="1" id="KW-0548">Nucleotidyltransferase</keyword>
<organism evidence="3 4">
    <name type="scientific">Chenopodium quinoa</name>
    <name type="common">Quinoa</name>
    <dbReference type="NCBI Taxonomy" id="63459"/>
    <lineage>
        <taxon>Eukaryota</taxon>
        <taxon>Viridiplantae</taxon>
        <taxon>Streptophyta</taxon>
        <taxon>Embryophyta</taxon>
        <taxon>Tracheophyta</taxon>
        <taxon>Spermatophyta</taxon>
        <taxon>Magnoliopsida</taxon>
        <taxon>eudicotyledons</taxon>
        <taxon>Gunneridae</taxon>
        <taxon>Pentapetalae</taxon>
        <taxon>Caryophyllales</taxon>
        <taxon>Chenopodiaceae</taxon>
        <taxon>Chenopodioideae</taxon>
        <taxon>Atripliceae</taxon>
        <taxon>Chenopodium</taxon>
    </lineage>
</organism>
<dbReference type="Proteomes" id="UP000596660">
    <property type="component" value="Unplaced"/>
</dbReference>
<dbReference type="GO" id="GO:0003723">
    <property type="term" value="F:RNA binding"/>
    <property type="evidence" value="ECO:0007669"/>
    <property type="project" value="UniProtKB-KW"/>
</dbReference>
<keyword evidence="1" id="KW-0943">RNA-mediated gene silencing</keyword>
<dbReference type="Gramene" id="AUR62042309-RA">
    <property type="protein sequence ID" value="AUR62042309-RA:cds"/>
    <property type="gene ID" value="AUR62042309"/>
</dbReference>
<name>A0A803N8V8_CHEQI</name>
<dbReference type="InterPro" id="IPR057596">
    <property type="entry name" value="RDRP_core"/>
</dbReference>
<reference evidence="3" key="2">
    <citation type="submission" date="2021-03" db="UniProtKB">
        <authorList>
            <consortium name="EnsemblPlants"/>
        </authorList>
    </citation>
    <scope>IDENTIFICATION</scope>
</reference>
<dbReference type="GO" id="GO:0031380">
    <property type="term" value="C:nuclear RNA-directed RNA polymerase complex"/>
    <property type="evidence" value="ECO:0007669"/>
    <property type="project" value="TreeGrafter"/>
</dbReference>